<dbReference type="OrthoDB" id="1523883at2759"/>
<keyword evidence="4" id="KW-0460">Magnesium</keyword>
<protein>
    <submittedName>
        <fullName evidence="5">Putative S-adenosylmethionine-dependent methyltransferase At5g38780</fullName>
    </submittedName>
</protein>
<keyword evidence="3" id="KW-0479">Metal-binding</keyword>
<evidence type="ECO:0000313" key="5">
    <source>
        <dbReference type="EMBL" id="KAB1211259.1"/>
    </source>
</evidence>
<evidence type="ECO:0000256" key="4">
    <source>
        <dbReference type="ARBA" id="ARBA00022842"/>
    </source>
</evidence>
<organism evidence="5 6">
    <name type="scientific">Morella rubra</name>
    <name type="common">Chinese bayberry</name>
    <dbReference type="NCBI Taxonomy" id="262757"/>
    <lineage>
        <taxon>Eukaryota</taxon>
        <taxon>Viridiplantae</taxon>
        <taxon>Streptophyta</taxon>
        <taxon>Embryophyta</taxon>
        <taxon>Tracheophyta</taxon>
        <taxon>Spermatophyta</taxon>
        <taxon>Magnoliopsida</taxon>
        <taxon>eudicotyledons</taxon>
        <taxon>Gunneridae</taxon>
        <taxon>Pentapetalae</taxon>
        <taxon>rosids</taxon>
        <taxon>fabids</taxon>
        <taxon>Fagales</taxon>
        <taxon>Myricaceae</taxon>
        <taxon>Morella</taxon>
    </lineage>
</organism>
<keyword evidence="1 5" id="KW-0489">Methyltransferase</keyword>
<sequence>MEGISTRPSPMKGGDGPYSYAHNSVYQRQGLETAKVLINEAIAEVLDIKEVISSSSSWKSFAVADLGCSVGPNTLMAVENIIDSVKLKHQSFGQNQEALEFMVFFNDHASNDFNTLFQSLPPDKQYFAAGVPGLFQDRLFPKASLHFVHCSYSLHWLSKAPKELIDKSSPAWNKGRIYYIHAPKEVREAYSAQFAKDMESFLNARAKELVSGGLMALILTCLPDGNSIQYYDFAFMDLLEASLKDMVYAGLVSEDKLESFNFPQYNPTPEELGTLIEINSCFSIERMEPLVCPTKRGSSGIHGVRAVWEELVAGYFGSDIVDELFDRFEEKVAKSSIFSQSGNKQMIELYVLLKRKTY</sequence>
<dbReference type="InterPro" id="IPR005299">
    <property type="entry name" value="MeTrfase_7"/>
</dbReference>
<comment type="caution">
    <text evidence="5">The sequence shown here is derived from an EMBL/GenBank/DDBJ whole genome shotgun (WGS) entry which is preliminary data.</text>
</comment>
<dbReference type="SUPFAM" id="SSF53335">
    <property type="entry name" value="S-adenosyl-L-methionine-dependent methyltransferases"/>
    <property type="match status" value="1"/>
</dbReference>
<dbReference type="Proteomes" id="UP000516437">
    <property type="component" value="Chromosome 6"/>
</dbReference>
<dbReference type="Gene3D" id="3.40.50.150">
    <property type="entry name" value="Vaccinia Virus protein VP39"/>
    <property type="match status" value="1"/>
</dbReference>
<name>A0A6A1VEG4_9ROSI</name>
<keyword evidence="2 5" id="KW-0808">Transferase</keyword>
<accession>A0A6A1VEG4</accession>
<keyword evidence="6" id="KW-1185">Reference proteome</keyword>
<dbReference type="Pfam" id="PF03492">
    <property type="entry name" value="Methyltransf_7"/>
    <property type="match status" value="1"/>
</dbReference>
<dbReference type="GO" id="GO:0032259">
    <property type="term" value="P:methylation"/>
    <property type="evidence" value="ECO:0007669"/>
    <property type="project" value="UniProtKB-KW"/>
</dbReference>
<dbReference type="GO" id="GO:0046872">
    <property type="term" value="F:metal ion binding"/>
    <property type="evidence" value="ECO:0007669"/>
    <property type="project" value="UniProtKB-KW"/>
</dbReference>
<evidence type="ECO:0000256" key="1">
    <source>
        <dbReference type="ARBA" id="ARBA00022603"/>
    </source>
</evidence>
<evidence type="ECO:0000313" key="6">
    <source>
        <dbReference type="Proteomes" id="UP000516437"/>
    </source>
</evidence>
<dbReference type="EMBL" id="RXIC02000024">
    <property type="protein sequence ID" value="KAB1211259.1"/>
    <property type="molecule type" value="Genomic_DNA"/>
</dbReference>
<dbReference type="PANTHER" id="PTHR31009">
    <property type="entry name" value="S-ADENOSYL-L-METHIONINE:CARBOXYL METHYLTRANSFERASE FAMILY PROTEIN"/>
    <property type="match status" value="1"/>
</dbReference>
<proteinExistence type="predicted"/>
<reference evidence="5 6" key="1">
    <citation type="journal article" date="2019" name="Plant Biotechnol. J.">
        <title>The red bayberry genome and genetic basis of sex determination.</title>
        <authorList>
            <person name="Jia H.M."/>
            <person name="Jia H.J."/>
            <person name="Cai Q.L."/>
            <person name="Wang Y."/>
            <person name="Zhao H.B."/>
            <person name="Yang W.F."/>
            <person name="Wang G.Y."/>
            <person name="Li Y.H."/>
            <person name="Zhan D.L."/>
            <person name="Shen Y.T."/>
            <person name="Niu Q.F."/>
            <person name="Chang L."/>
            <person name="Qiu J."/>
            <person name="Zhao L."/>
            <person name="Xie H.B."/>
            <person name="Fu W.Y."/>
            <person name="Jin J."/>
            <person name="Li X.W."/>
            <person name="Jiao Y."/>
            <person name="Zhou C.C."/>
            <person name="Tu T."/>
            <person name="Chai C.Y."/>
            <person name="Gao J.L."/>
            <person name="Fan L.J."/>
            <person name="van de Weg E."/>
            <person name="Wang J.Y."/>
            <person name="Gao Z.S."/>
        </authorList>
    </citation>
    <scope>NUCLEOTIDE SEQUENCE [LARGE SCALE GENOMIC DNA]</scope>
    <source>
        <tissue evidence="5">Leaves</tissue>
    </source>
</reference>
<dbReference type="Gene3D" id="1.10.1200.270">
    <property type="entry name" value="Methyltransferase, alpha-helical capping domain"/>
    <property type="match status" value="1"/>
</dbReference>
<dbReference type="GO" id="GO:0008168">
    <property type="term" value="F:methyltransferase activity"/>
    <property type="evidence" value="ECO:0007669"/>
    <property type="project" value="UniProtKB-KW"/>
</dbReference>
<evidence type="ECO:0000256" key="2">
    <source>
        <dbReference type="ARBA" id="ARBA00022679"/>
    </source>
</evidence>
<dbReference type="AlphaFoldDB" id="A0A6A1VEG4"/>
<dbReference type="InterPro" id="IPR042086">
    <property type="entry name" value="MeTrfase_capping"/>
</dbReference>
<gene>
    <name evidence="5" type="ORF">CJ030_MR6G021551</name>
</gene>
<evidence type="ECO:0000256" key="3">
    <source>
        <dbReference type="ARBA" id="ARBA00022723"/>
    </source>
</evidence>
<dbReference type="InterPro" id="IPR029063">
    <property type="entry name" value="SAM-dependent_MTases_sf"/>
</dbReference>